<keyword evidence="6" id="KW-0695">RNA-directed DNA polymerase</keyword>
<protein>
    <submittedName>
        <fullName evidence="6">Reverse transcriptase domain protein</fullName>
    </submittedName>
</protein>
<dbReference type="InterPro" id="IPR002156">
    <property type="entry name" value="RNaseH_domain"/>
</dbReference>
<dbReference type="CDD" id="cd09276">
    <property type="entry name" value="Rnase_HI_RT_non_LTR"/>
    <property type="match status" value="1"/>
</dbReference>
<dbReference type="InterPro" id="IPR036397">
    <property type="entry name" value="RNaseH_sf"/>
</dbReference>
<dbReference type="InterPro" id="IPR000477">
    <property type="entry name" value="RT_dom"/>
</dbReference>
<dbReference type="SUPFAM" id="SSF53098">
    <property type="entry name" value="Ribonuclease H-like"/>
    <property type="match status" value="1"/>
</dbReference>
<accession>A0A014QRC6</accession>
<dbReference type="PANTHER" id="PTHR33481:SF1">
    <property type="entry name" value="ENDONUCLEASE_EXONUCLEASE_PHOSPHATASE DOMAIN-CONTAINING PROTEIN-RELATED"/>
    <property type="match status" value="1"/>
</dbReference>
<dbReference type="Pfam" id="PF00078">
    <property type="entry name" value="RVT_1"/>
    <property type="match status" value="1"/>
</dbReference>
<dbReference type="GO" id="GO:0005739">
    <property type="term" value="C:mitochondrion"/>
    <property type="evidence" value="ECO:0007669"/>
    <property type="project" value="UniProtKB-SubCell"/>
</dbReference>
<organism evidence="6 7">
    <name type="scientific">Metarhizium robertsii</name>
    <dbReference type="NCBI Taxonomy" id="568076"/>
    <lineage>
        <taxon>Eukaryota</taxon>
        <taxon>Fungi</taxon>
        <taxon>Dikarya</taxon>
        <taxon>Ascomycota</taxon>
        <taxon>Pezizomycotina</taxon>
        <taxon>Sordariomycetes</taxon>
        <taxon>Hypocreomycetidae</taxon>
        <taxon>Hypocreales</taxon>
        <taxon>Clavicipitaceae</taxon>
        <taxon>Metarhizium</taxon>
    </lineage>
</organism>
<evidence type="ECO:0000259" key="4">
    <source>
        <dbReference type="PROSITE" id="PS50878"/>
    </source>
</evidence>
<dbReference type="InterPro" id="IPR043502">
    <property type="entry name" value="DNA/RNA_pol_sf"/>
</dbReference>
<feature type="region of interest" description="Disordered" evidence="3">
    <location>
        <begin position="270"/>
        <end position="302"/>
    </location>
</feature>
<feature type="domain" description="Reverse transcriptase" evidence="4">
    <location>
        <begin position="826"/>
        <end position="1086"/>
    </location>
</feature>
<dbReference type="SUPFAM" id="SSF56672">
    <property type="entry name" value="DNA/RNA polymerases"/>
    <property type="match status" value="1"/>
</dbReference>
<sequence length="1545" mass="172816">MRWQRITGGLDVTCNAVHKFVQDYEICEGPDATTDYRRPPHLEKTSGKTGLDLNRIPQVFQVNTGWAIRAADKLTRDLLVERQAEWADDLGATAVETSQKWYTYAVDNCPRRLTDLYGNELNYDAAVRDEINNQTGLTPVSIRVPRRDNEQLPYKTLIISFLEPTKRPWSLFGTSRLARHIERTNPPRQCENCWDYHTRHACNRQTRCKRCGKTNHASDSCTAPEQCANCLGPHAVDQAACPARPKRAHGLLHRLPKEQRALVRQMGSRLFQQHQAAQQRQQSQTGPNGQPAAEAAAEQQRAPVAVMEAPQEHVNPQALTNFFTCTLPVLPSSSPMRPRAVELGPEAAPRRPLPTSPKRRRANTNPKTLTVFQANVGKIPPAHDCALALADSEKYDIVLLQEPWTEAKNARCLTKTHPAYDTYSPVDSWDGNDTRPRVMTYIRKDSRILADQKRPTVTRDILWVTVNGVTIVNFYRQPHHDVSLDVLLRWPAPERTLVAGDFNAKHYSWQTGRLEGRGEDIATWAAENSLNLLNTADVPTNPHGNTIDLAFSNIALASAVVEDHLATSSDHFTLSLILPDVSLSLPQVPGKVRVTTEEELKRFKELIAAGACRIPMDTATASQLDTLAAALVDLLQSAARAAGRPVRKGTRSAPWWTDECAEAAAEYRAIRRILPLGFSQEVQLARREFQRVVRRAKRQYWRNLIDGFSDSASVYKAVRWLKSPGAFQPPPLQIGDDVYEAQLDKANALRRSTLERRTAADDITNPWIPVRPVRKIPFAQEITLEEAEDATIKTGNTSPGADNITVKLLQAVWDIIGGHVCRLYQGCLTVGHHPGVFREAEVVMIPKPGKRNLSTPQGMAPYFSALLSWEAWASIHYAVLHPQQAGALPKRSAVDLVAALIHDIEEAFARGEVATLVTADIQGAFDTAMCNRLVLRLREQGWPDNLARWAGSFMSGRSARVRYQDITTPTTPLQCGLPQGSPVSPVLFLLYPEPIYRLGNPEGRFGYADDTAILCTGQSPEETSRTASEYLQELVNWGAANSISFDPEKTEVMHFSRRRRETEPPVCHGDMEKQPEAAMRWLGLWLDRKFTFKTHVEKWAAKAQAVAHHLRSLGNTRRGAMPSAVQRAVRACVEPILLFGVEAWYPGKTSPRWRQPTKEGPSRIQQLVRKMSKALKQAIRAILPTWKTTPIAVLHRESGIPPVHQLLEARRLRFSVRIKSLDHAHPLAKRTTEIAPRPIIRCIKLKYQLPPKAFPTRLRRTNKLLANCQRPVLVPRNGAAGYGYAVHQNGRSLCQGAGRLGPAEVFDAEAKGALEGLKAALRLPQSATQRIVVCLDNIAAAACLRRKPSDSSQRIFLTFQALAKTHQMTEVRWIPGHTKIPGNEQADILAKTGCAQPEPADAVPTLAFLRKTARQRSRIAVQAWWDASAPDKYQSLTLKFPSSCPPELALSQTMLHHLLAARTHHGDFADYHKRFQHNDACVTCSCGRRKAPTHLFYCRKIQPRCRMRLAPSPTVAINQALGRDFDKFVKLVKASSFFEKICPHH</sequence>
<feature type="compositionally biased region" description="Low complexity" evidence="3">
    <location>
        <begin position="272"/>
        <end position="284"/>
    </location>
</feature>
<dbReference type="InterPro" id="IPR036691">
    <property type="entry name" value="Endo/exonu/phosph_ase_sf"/>
</dbReference>
<keyword evidence="6" id="KW-0548">Nucleotidyltransferase</keyword>
<keyword evidence="6" id="KW-0808">Transferase</keyword>
<feature type="compositionally biased region" description="Low complexity" evidence="3">
    <location>
        <begin position="291"/>
        <end position="302"/>
    </location>
</feature>
<evidence type="ECO:0000256" key="2">
    <source>
        <dbReference type="ARBA" id="ARBA00023128"/>
    </source>
</evidence>
<keyword evidence="2" id="KW-0496">Mitochondrion</keyword>
<dbReference type="InterPro" id="IPR005135">
    <property type="entry name" value="Endo/exonuclease/phosphatase"/>
</dbReference>
<dbReference type="EMBL" id="JELW01000089">
    <property type="protein sequence ID" value="EXU95281.1"/>
    <property type="molecule type" value="Genomic_DNA"/>
</dbReference>
<dbReference type="SUPFAM" id="SSF56219">
    <property type="entry name" value="DNase I-like"/>
    <property type="match status" value="1"/>
</dbReference>
<dbReference type="Gene3D" id="3.30.420.10">
    <property type="entry name" value="Ribonuclease H-like superfamily/Ribonuclease H"/>
    <property type="match status" value="1"/>
</dbReference>
<dbReference type="InterPro" id="IPR012337">
    <property type="entry name" value="RNaseH-like_sf"/>
</dbReference>
<proteinExistence type="predicted"/>
<gene>
    <name evidence="6" type="ORF">X797_011649</name>
</gene>
<reference evidence="6 7" key="1">
    <citation type="submission" date="2014-02" db="EMBL/GenBank/DDBJ databases">
        <title>The genome sequence of the entomopathogenic fungus Metarhizium robertsii ARSEF 2575.</title>
        <authorList>
            <person name="Giuliano Garisto Donzelli B."/>
            <person name="Roe B.A."/>
            <person name="Macmil S.L."/>
            <person name="Krasnoff S.B."/>
            <person name="Gibson D.M."/>
        </authorList>
    </citation>
    <scope>NUCLEOTIDE SEQUENCE [LARGE SCALE GENOMIC DNA]</scope>
    <source>
        <strain evidence="6 7">ARSEF 2575</strain>
    </source>
</reference>
<evidence type="ECO:0000313" key="6">
    <source>
        <dbReference type="EMBL" id="EXU95281.1"/>
    </source>
</evidence>
<evidence type="ECO:0000259" key="5">
    <source>
        <dbReference type="PROSITE" id="PS50879"/>
    </source>
</evidence>
<dbReference type="Gene3D" id="3.60.10.10">
    <property type="entry name" value="Endonuclease/exonuclease/phosphatase"/>
    <property type="match status" value="1"/>
</dbReference>
<dbReference type="OrthoDB" id="4939572at2759"/>
<dbReference type="GO" id="GO:0003964">
    <property type="term" value="F:RNA-directed DNA polymerase activity"/>
    <property type="evidence" value="ECO:0007669"/>
    <property type="project" value="UniProtKB-KW"/>
</dbReference>
<comment type="caution">
    <text evidence="6">The sequence shown here is derived from an EMBL/GenBank/DDBJ whole genome shotgun (WGS) entry which is preliminary data.</text>
</comment>
<dbReference type="GO" id="GO:0003676">
    <property type="term" value="F:nucleic acid binding"/>
    <property type="evidence" value="ECO:0007669"/>
    <property type="project" value="InterPro"/>
</dbReference>
<dbReference type="PANTHER" id="PTHR33481">
    <property type="entry name" value="REVERSE TRANSCRIPTASE"/>
    <property type="match status" value="1"/>
</dbReference>
<evidence type="ECO:0000313" key="7">
    <source>
        <dbReference type="Proteomes" id="UP000030151"/>
    </source>
</evidence>
<feature type="domain" description="RNase H type-1" evidence="5">
    <location>
        <begin position="1268"/>
        <end position="1395"/>
    </location>
</feature>
<dbReference type="Pfam" id="PF14529">
    <property type="entry name" value="Exo_endo_phos_2"/>
    <property type="match status" value="1"/>
</dbReference>
<feature type="region of interest" description="Disordered" evidence="3">
    <location>
        <begin position="336"/>
        <end position="363"/>
    </location>
</feature>
<evidence type="ECO:0000256" key="1">
    <source>
        <dbReference type="ARBA" id="ARBA00004173"/>
    </source>
</evidence>
<dbReference type="CDD" id="cd01650">
    <property type="entry name" value="RT_nLTR_like"/>
    <property type="match status" value="1"/>
</dbReference>
<evidence type="ECO:0000256" key="3">
    <source>
        <dbReference type="SAM" id="MobiDB-lite"/>
    </source>
</evidence>
<dbReference type="GO" id="GO:0004523">
    <property type="term" value="F:RNA-DNA hybrid ribonuclease activity"/>
    <property type="evidence" value="ECO:0007669"/>
    <property type="project" value="InterPro"/>
</dbReference>
<dbReference type="HOGENOM" id="CLU_000680_23_0_1"/>
<name>A0A014QRC6_9HYPO</name>
<dbReference type="Proteomes" id="UP000030151">
    <property type="component" value="Unassembled WGS sequence"/>
</dbReference>
<dbReference type="PROSITE" id="PS50878">
    <property type="entry name" value="RT_POL"/>
    <property type="match status" value="1"/>
</dbReference>
<dbReference type="PROSITE" id="PS50879">
    <property type="entry name" value="RNASE_H_1"/>
    <property type="match status" value="1"/>
</dbReference>
<comment type="subcellular location">
    <subcellularLocation>
        <location evidence="1">Mitochondrion</location>
    </subcellularLocation>
</comment>